<dbReference type="RefSeq" id="WP_066744224.1">
    <property type="nucleotide sequence ID" value="NZ_CP016757.1"/>
</dbReference>
<name>A0A1B2I482_9BACT</name>
<keyword evidence="3" id="KW-1185">Reference proteome</keyword>
<dbReference type="AlphaFoldDB" id="A0A1B2I482"/>
<sequence length="261" mass="29462">MSSVIIYEKRDKVAYITINRPEVYNALNNETKHELFLAIKDYSKDDSLRCAVLTGAGKNAFCAGQDFNESHDIKPDKAKEWIDSFLPFYDEIRGLEKPIVCVVNGACAGSGFQLPLLCDIRIATPNARFGMTEIDAGFPTITGSSLLWTNLGKSLTVDLSLTGRLMSAEEALHHGLISKIIPWEKLDEEVAAYCEMLCSKPPTAIRTMKKWFNMIEEPQYRASFYYAAEAHFRGYASGEPKIWQERFMAKHKARKEAKSKD</sequence>
<organism evidence="2 3">
    <name type="scientific">Cloacibacillus porcorum</name>
    <dbReference type="NCBI Taxonomy" id="1197717"/>
    <lineage>
        <taxon>Bacteria</taxon>
        <taxon>Thermotogati</taxon>
        <taxon>Synergistota</taxon>
        <taxon>Synergistia</taxon>
        <taxon>Synergistales</taxon>
        <taxon>Synergistaceae</taxon>
        <taxon>Cloacibacillus</taxon>
    </lineage>
</organism>
<dbReference type="STRING" id="1197717.BED41_06505"/>
<dbReference type="CDD" id="cd06558">
    <property type="entry name" value="crotonase-like"/>
    <property type="match status" value="1"/>
</dbReference>
<dbReference type="GeneID" id="83057501"/>
<dbReference type="KEGG" id="cpor:BED41_06505"/>
<dbReference type="Pfam" id="PF00378">
    <property type="entry name" value="ECH_1"/>
    <property type="match status" value="1"/>
</dbReference>
<dbReference type="PANTHER" id="PTHR43802:SF1">
    <property type="entry name" value="IP11341P-RELATED"/>
    <property type="match status" value="1"/>
</dbReference>
<evidence type="ECO:0008006" key="4">
    <source>
        <dbReference type="Google" id="ProtNLM"/>
    </source>
</evidence>
<gene>
    <name evidence="2" type="ORF">BED41_06505</name>
</gene>
<protein>
    <recommendedName>
        <fullName evidence="4">Enoyl-CoA hydratase</fullName>
    </recommendedName>
</protein>
<evidence type="ECO:0000256" key="1">
    <source>
        <dbReference type="ARBA" id="ARBA00005254"/>
    </source>
</evidence>
<dbReference type="EMBL" id="CP016757">
    <property type="protein sequence ID" value="ANZ44769.1"/>
    <property type="molecule type" value="Genomic_DNA"/>
</dbReference>
<dbReference type="InterPro" id="IPR029045">
    <property type="entry name" value="ClpP/crotonase-like_dom_sf"/>
</dbReference>
<comment type="similarity">
    <text evidence="1">Belongs to the enoyl-CoA hydratase/isomerase family.</text>
</comment>
<dbReference type="SUPFAM" id="SSF52096">
    <property type="entry name" value="ClpP/crotonase"/>
    <property type="match status" value="1"/>
</dbReference>
<reference evidence="2" key="1">
    <citation type="submission" date="2016-08" db="EMBL/GenBank/DDBJ databases">
        <title>Complete genome of Cloacibacillus porcorum.</title>
        <authorList>
            <person name="Looft T."/>
            <person name="Bayles D.O."/>
            <person name="Alt D.P."/>
        </authorList>
    </citation>
    <scope>NUCLEOTIDE SEQUENCE [LARGE SCALE GENOMIC DNA]</scope>
    <source>
        <strain evidence="2">CL-84</strain>
    </source>
</reference>
<evidence type="ECO:0000313" key="2">
    <source>
        <dbReference type="EMBL" id="ANZ44769.1"/>
    </source>
</evidence>
<dbReference type="InterPro" id="IPR001753">
    <property type="entry name" value="Enoyl-CoA_hydra/iso"/>
</dbReference>
<proteinExistence type="inferred from homology"/>
<dbReference type="GO" id="GO:0003824">
    <property type="term" value="F:catalytic activity"/>
    <property type="evidence" value="ECO:0007669"/>
    <property type="project" value="UniProtKB-ARBA"/>
</dbReference>
<dbReference type="Gene3D" id="3.90.226.10">
    <property type="entry name" value="2-enoyl-CoA Hydratase, Chain A, domain 1"/>
    <property type="match status" value="1"/>
</dbReference>
<dbReference type="Proteomes" id="UP000093044">
    <property type="component" value="Chromosome"/>
</dbReference>
<accession>A0A1B2I482</accession>
<evidence type="ECO:0000313" key="3">
    <source>
        <dbReference type="Proteomes" id="UP000093044"/>
    </source>
</evidence>
<dbReference type="PANTHER" id="PTHR43802">
    <property type="entry name" value="ENOYL-COA HYDRATASE"/>
    <property type="match status" value="1"/>
</dbReference>
<dbReference type="OrthoDB" id="254175at2"/>